<dbReference type="EMBL" id="PJQY01000156">
    <property type="protein sequence ID" value="PQQ17323.1"/>
    <property type="molecule type" value="Genomic_DNA"/>
</dbReference>
<sequence>MNSPCPEDSACQISHQAQKKIYPKAQGHGFTNCVPPAKESVVRNIQQLHGIHSMKHLAKSPEGSAPRKGGGNAGTIHKVSVFVYEFLQSRNCLGINKSSPKHYVAIKSVTKQQQLICRSKDLGSTIKEVPKCNKGPFPLLPRRVR</sequence>
<proteinExistence type="predicted"/>
<keyword evidence="2" id="KW-1185">Reference proteome</keyword>
<protein>
    <submittedName>
        <fullName evidence="1">Uncharacterized protein</fullName>
    </submittedName>
</protein>
<gene>
    <name evidence="1" type="ORF">Pyn_08791</name>
</gene>
<name>A0A314ZFY7_PRUYE</name>
<organism evidence="1 2">
    <name type="scientific">Prunus yedoensis var. nudiflora</name>
    <dbReference type="NCBI Taxonomy" id="2094558"/>
    <lineage>
        <taxon>Eukaryota</taxon>
        <taxon>Viridiplantae</taxon>
        <taxon>Streptophyta</taxon>
        <taxon>Embryophyta</taxon>
        <taxon>Tracheophyta</taxon>
        <taxon>Spermatophyta</taxon>
        <taxon>Magnoliopsida</taxon>
        <taxon>eudicotyledons</taxon>
        <taxon>Gunneridae</taxon>
        <taxon>Pentapetalae</taxon>
        <taxon>rosids</taxon>
        <taxon>fabids</taxon>
        <taxon>Rosales</taxon>
        <taxon>Rosaceae</taxon>
        <taxon>Amygdaloideae</taxon>
        <taxon>Amygdaleae</taxon>
        <taxon>Prunus</taxon>
    </lineage>
</organism>
<accession>A0A314ZFY7</accession>
<evidence type="ECO:0000313" key="1">
    <source>
        <dbReference type="EMBL" id="PQQ17323.1"/>
    </source>
</evidence>
<reference evidence="1 2" key="1">
    <citation type="submission" date="2018-02" db="EMBL/GenBank/DDBJ databases">
        <title>Draft genome of wild Prunus yedoensis var. nudiflora.</title>
        <authorList>
            <person name="Baek S."/>
            <person name="Kim J.-H."/>
            <person name="Choi K."/>
            <person name="Kim G.-B."/>
            <person name="Cho A."/>
            <person name="Jang H."/>
            <person name="Shin C.-H."/>
            <person name="Yu H.-J."/>
            <person name="Mun J.-H."/>
        </authorList>
    </citation>
    <scope>NUCLEOTIDE SEQUENCE [LARGE SCALE GENOMIC DNA]</scope>
    <source>
        <strain evidence="2">cv. Jeju island</strain>
        <tissue evidence="1">Leaf</tissue>
    </source>
</reference>
<dbReference type="Proteomes" id="UP000250321">
    <property type="component" value="Unassembled WGS sequence"/>
</dbReference>
<dbReference type="AlphaFoldDB" id="A0A314ZFY7"/>
<evidence type="ECO:0000313" key="2">
    <source>
        <dbReference type="Proteomes" id="UP000250321"/>
    </source>
</evidence>
<comment type="caution">
    <text evidence="1">The sequence shown here is derived from an EMBL/GenBank/DDBJ whole genome shotgun (WGS) entry which is preliminary data.</text>
</comment>